<accession>A0A2T5I2E8</accession>
<organism evidence="2 3">
    <name type="scientific">Nitrosomonas ureae</name>
    <dbReference type="NCBI Taxonomy" id="44577"/>
    <lineage>
        <taxon>Bacteria</taxon>
        <taxon>Pseudomonadati</taxon>
        <taxon>Pseudomonadota</taxon>
        <taxon>Betaproteobacteria</taxon>
        <taxon>Nitrosomonadales</taxon>
        <taxon>Nitrosomonadaceae</taxon>
        <taxon>Nitrosomonas</taxon>
    </lineage>
</organism>
<feature type="domain" description="MEDS" evidence="1">
    <location>
        <begin position="18"/>
        <end position="174"/>
    </location>
</feature>
<protein>
    <submittedName>
        <fullName evidence="2">DcmR-like sensory protein</fullName>
    </submittedName>
</protein>
<evidence type="ECO:0000313" key="2">
    <source>
        <dbReference type="EMBL" id="PTQ78012.1"/>
    </source>
</evidence>
<evidence type="ECO:0000259" key="1">
    <source>
        <dbReference type="Pfam" id="PF14417"/>
    </source>
</evidence>
<dbReference type="InterPro" id="IPR025847">
    <property type="entry name" value="MEDS_domain"/>
</dbReference>
<dbReference type="EMBL" id="QAOL01000068">
    <property type="protein sequence ID" value="PTQ78012.1"/>
    <property type="molecule type" value="Genomic_DNA"/>
</dbReference>
<dbReference type="Proteomes" id="UP000244110">
    <property type="component" value="Unassembled WGS sequence"/>
</dbReference>
<reference evidence="2 3" key="1">
    <citation type="submission" date="2018-04" db="EMBL/GenBank/DDBJ databases">
        <title>Active sludge and wastewater microbial communities from Klosterneuburg, Austria.</title>
        <authorList>
            <person name="Wagner M."/>
        </authorList>
    </citation>
    <scope>NUCLEOTIDE SEQUENCE [LARGE SCALE GENOMIC DNA]</scope>
    <source>
        <strain evidence="2 3">Nm4</strain>
    </source>
</reference>
<evidence type="ECO:0000313" key="3">
    <source>
        <dbReference type="Proteomes" id="UP000244110"/>
    </source>
</evidence>
<proteinExistence type="predicted"/>
<comment type="caution">
    <text evidence="2">The sequence shown here is derived from an EMBL/GenBank/DDBJ whole genome shotgun (WGS) entry which is preliminary data.</text>
</comment>
<dbReference type="AlphaFoldDB" id="A0A2T5I2E8"/>
<dbReference type="RefSeq" id="WP_107788030.1">
    <property type="nucleotide sequence ID" value="NZ_QAOL01000068.1"/>
</dbReference>
<name>A0A2T5I2E8_9PROT</name>
<sequence>MITTESLQSAFSSPGNSHLVQVCENLSSQAEILTEYIREGLSNGEGIVIIARPELRKALADKMNSLGLDLDDLKAQSRIKILDANFLLSLFNFDDAIDKYSFIKYVITPVVEVKLKFGKVRTFGEMVDILWKNGHQNLAVELEGMWHDSCHENDFMHFCTYLLDSLEPAEYTDSLERICNSHNHLIPIGKVNHTGDEGILSSFELTWNNVVDKIKFSKNISSISPTV</sequence>
<dbReference type="Pfam" id="PF14417">
    <property type="entry name" value="MEDS"/>
    <property type="match status" value="1"/>
</dbReference>
<gene>
    <name evidence="2" type="ORF">C8R28_10683</name>
</gene>